<organism evidence="2 3">
    <name type="scientific">Colletotrichum orbiculare (strain 104-T / ATCC 96160 / CBS 514.97 / LARS 414 / MAFF 240422)</name>
    <name type="common">Cucumber anthracnose fungus</name>
    <name type="synonym">Colletotrichum lagenarium</name>
    <dbReference type="NCBI Taxonomy" id="1213857"/>
    <lineage>
        <taxon>Eukaryota</taxon>
        <taxon>Fungi</taxon>
        <taxon>Dikarya</taxon>
        <taxon>Ascomycota</taxon>
        <taxon>Pezizomycotina</taxon>
        <taxon>Sordariomycetes</taxon>
        <taxon>Hypocreomycetidae</taxon>
        <taxon>Glomerellales</taxon>
        <taxon>Glomerellaceae</taxon>
        <taxon>Colletotrichum</taxon>
        <taxon>Colletotrichum orbiculare species complex</taxon>
    </lineage>
</organism>
<dbReference type="Proteomes" id="UP000014480">
    <property type="component" value="Unassembled WGS sequence"/>
</dbReference>
<dbReference type="EMBL" id="AMCV02000041">
    <property type="protein sequence ID" value="TDZ15345.1"/>
    <property type="molecule type" value="Genomic_DNA"/>
</dbReference>
<evidence type="ECO:0000259" key="1">
    <source>
        <dbReference type="Pfam" id="PF00082"/>
    </source>
</evidence>
<evidence type="ECO:0000313" key="3">
    <source>
        <dbReference type="Proteomes" id="UP000014480"/>
    </source>
</evidence>
<evidence type="ECO:0000313" key="2">
    <source>
        <dbReference type="EMBL" id="TDZ15345.1"/>
    </source>
</evidence>
<accession>A0A484FCR3</accession>
<name>A0A484FCR3_COLOR</name>
<gene>
    <name evidence="2" type="ORF">Cob_v011844</name>
</gene>
<reference evidence="3" key="2">
    <citation type="journal article" date="2019" name="Mol. Plant Microbe Interact.">
        <title>Genome sequence resources for four phytopathogenic fungi from the Colletotrichum orbiculare species complex.</title>
        <authorList>
            <person name="Gan P."/>
            <person name="Tsushima A."/>
            <person name="Narusaka M."/>
            <person name="Narusaka Y."/>
            <person name="Takano Y."/>
            <person name="Kubo Y."/>
            <person name="Shirasu K."/>
        </authorList>
    </citation>
    <scope>GENOME REANNOTATION</scope>
    <source>
        <strain evidence="3">104-T / ATCC 96160 / CBS 514.97 / LARS 414 / MAFF 240422</strain>
    </source>
</reference>
<keyword evidence="3" id="KW-1185">Reference proteome</keyword>
<dbReference type="Gene3D" id="3.40.50.200">
    <property type="entry name" value="Peptidase S8/S53 domain"/>
    <property type="match status" value="1"/>
</dbReference>
<reference evidence="3" key="1">
    <citation type="journal article" date="2013" name="New Phytol.">
        <title>Comparative genomic and transcriptomic analyses reveal the hemibiotrophic stage shift of Colletotrichum fungi.</title>
        <authorList>
            <person name="Gan P."/>
            <person name="Ikeda K."/>
            <person name="Irieda H."/>
            <person name="Narusaka M."/>
            <person name="O'Connell R.J."/>
            <person name="Narusaka Y."/>
            <person name="Takano Y."/>
            <person name="Kubo Y."/>
            <person name="Shirasu K."/>
        </authorList>
    </citation>
    <scope>NUCLEOTIDE SEQUENCE [LARGE SCALE GENOMIC DNA]</scope>
    <source>
        <strain evidence="3">104-T / ATCC 96160 / CBS 514.97 / LARS 414 / MAFF 240422</strain>
    </source>
</reference>
<dbReference type="Pfam" id="PF00082">
    <property type="entry name" value="Peptidase_S8"/>
    <property type="match status" value="1"/>
</dbReference>
<feature type="domain" description="Peptidase S8/S53" evidence="1">
    <location>
        <begin position="61"/>
        <end position="159"/>
    </location>
</feature>
<sequence>MKFVQPWGSISASNTTFCSSDASKADEFYQKLATYHQSFIEKLRSGESESERNGAMTGSVAKMVAPKANIYVEKVFSGTNIRQHECANIAKAIEHAVEKWDVHIISMSFGLQQPRLHDGEDPYEAEARHRLLLQTIEKAMQSPAGRNSRIIFAAASNSGRNRKPGVVLLR</sequence>
<dbReference type="InterPro" id="IPR000209">
    <property type="entry name" value="Peptidase_S8/S53_dom"/>
</dbReference>
<dbReference type="InterPro" id="IPR036852">
    <property type="entry name" value="Peptidase_S8/S53_dom_sf"/>
</dbReference>
<dbReference type="GO" id="GO:0004252">
    <property type="term" value="F:serine-type endopeptidase activity"/>
    <property type="evidence" value="ECO:0007669"/>
    <property type="project" value="InterPro"/>
</dbReference>
<dbReference type="OrthoDB" id="4833632at2759"/>
<comment type="caution">
    <text evidence="2">The sequence shown here is derived from an EMBL/GenBank/DDBJ whole genome shotgun (WGS) entry which is preliminary data.</text>
</comment>
<protein>
    <recommendedName>
        <fullName evidence="1">Peptidase S8/S53 domain-containing protein</fullName>
    </recommendedName>
</protein>
<proteinExistence type="predicted"/>
<dbReference type="GO" id="GO:0006508">
    <property type="term" value="P:proteolysis"/>
    <property type="evidence" value="ECO:0007669"/>
    <property type="project" value="InterPro"/>
</dbReference>
<dbReference type="AlphaFoldDB" id="A0A484FCR3"/>
<dbReference type="SUPFAM" id="SSF52743">
    <property type="entry name" value="Subtilisin-like"/>
    <property type="match status" value="1"/>
</dbReference>